<dbReference type="InterPro" id="IPR002043">
    <property type="entry name" value="UDG_fam1"/>
</dbReference>
<keyword evidence="9 11" id="KW-0378">Hydrolase</keyword>
<evidence type="ECO:0000256" key="12">
    <source>
        <dbReference type="PROSITE-ProRule" id="PRU10072"/>
    </source>
</evidence>
<accession>A0A3G6J5P1</accession>
<keyword evidence="16" id="KW-1185">Reference proteome</keyword>
<evidence type="ECO:0000259" key="14">
    <source>
        <dbReference type="SMART" id="SM00986"/>
    </source>
</evidence>
<dbReference type="AlphaFoldDB" id="A0A3G6J5P1"/>
<dbReference type="NCBIfam" id="NF003588">
    <property type="entry name" value="PRK05254.1-1"/>
    <property type="match status" value="1"/>
</dbReference>
<reference evidence="15 16" key="1">
    <citation type="submission" date="2018-11" db="EMBL/GenBank/DDBJ databases">
        <authorList>
            <person name="Kleinhagauer T."/>
            <person name="Glaeser S.P."/>
            <person name="Spergser J."/>
            <person name="Ruckert C."/>
            <person name="Kaempfer P."/>
            <person name="Busse H.-J."/>
        </authorList>
    </citation>
    <scope>NUCLEOTIDE SEQUENCE [LARGE SCALE GENOMIC DNA]</scope>
    <source>
        <strain evidence="15 16">200CH</strain>
    </source>
</reference>
<dbReference type="InterPro" id="IPR005122">
    <property type="entry name" value="Uracil-DNA_glycosylase-like"/>
</dbReference>
<dbReference type="FunFam" id="3.40.470.10:FF:000006">
    <property type="entry name" value="Uracil-DNA glycosylase"/>
    <property type="match status" value="1"/>
</dbReference>
<dbReference type="EMBL" id="CP033896">
    <property type="protein sequence ID" value="AZA13411.1"/>
    <property type="molecule type" value="Genomic_DNA"/>
</dbReference>
<evidence type="ECO:0000313" key="15">
    <source>
        <dbReference type="EMBL" id="AZA13411.1"/>
    </source>
</evidence>
<comment type="subcellular location">
    <subcellularLocation>
        <location evidence="3 11">Cytoplasm</location>
    </subcellularLocation>
</comment>
<dbReference type="SMART" id="SM00986">
    <property type="entry name" value="UDG"/>
    <property type="match status" value="1"/>
</dbReference>
<dbReference type="PROSITE" id="PS00130">
    <property type="entry name" value="U_DNA_GLYCOSYLASE"/>
    <property type="match status" value="1"/>
</dbReference>
<keyword evidence="15" id="KW-0326">Glycosidase</keyword>
<protein>
    <recommendedName>
        <fullName evidence="6 11">Uracil-DNA glycosylase</fullName>
        <shortName evidence="11">UDG</shortName>
        <ecNumber evidence="5 11">3.2.2.27</ecNumber>
    </recommendedName>
</protein>
<evidence type="ECO:0000256" key="8">
    <source>
        <dbReference type="ARBA" id="ARBA00022763"/>
    </source>
</evidence>
<dbReference type="InterPro" id="IPR018085">
    <property type="entry name" value="Ura-DNA_Glyclase_AS"/>
</dbReference>
<evidence type="ECO:0000256" key="9">
    <source>
        <dbReference type="ARBA" id="ARBA00022801"/>
    </source>
</evidence>
<gene>
    <name evidence="11 15" type="primary">ung</name>
    <name evidence="15" type="ORF">CCHOA_05025</name>
</gene>
<organism evidence="15 16">
    <name type="scientific">Corynebacterium choanae</name>
    <dbReference type="NCBI Taxonomy" id="1862358"/>
    <lineage>
        <taxon>Bacteria</taxon>
        <taxon>Bacillati</taxon>
        <taxon>Actinomycetota</taxon>
        <taxon>Actinomycetes</taxon>
        <taxon>Mycobacteriales</taxon>
        <taxon>Corynebacteriaceae</taxon>
        <taxon>Corynebacterium</taxon>
    </lineage>
</organism>
<sequence length="237" mass="25910">MTTPPHLLATIDPTWVTALAPVADQLATIETTLATRRAAGEIILPAPHHTLRALTHPIHHTRVLIVGQDPYPTPGHPIGWSFAVDRTVQPLPKSLANIYTELHSDLHITPPHHGDLTAWVDQGVMLLNRVLTVTAGAAGSHQNLGWQTITNHIIDTLVARHQPLVAILWGKQAQTLTHRLGDTPLVTSAHPSPLSAYRGFFGSKPFSTTNTLLTQQGADPIDWQLPDYTEPNNPTLW</sequence>
<comment type="function">
    <text evidence="2 11 13">Excises uracil residues from the DNA which can arise as a result of misincorporation of dUMP residues by DNA polymerase or due to deamination of cytosine.</text>
</comment>
<evidence type="ECO:0000256" key="10">
    <source>
        <dbReference type="ARBA" id="ARBA00023204"/>
    </source>
</evidence>
<keyword evidence="8 11" id="KW-0227">DNA damage</keyword>
<dbReference type="NCBIfam" id="TIGR00628">
    <property type="entry name" value="ung"/>
    <property type="match status" value="1"/>
</dbReference>
<evidence type="ECO:0000256" key="13">
    <source>
        <dbReference type="RuleBase" id="RU003780"/>
    </source>
</evidence>
<evidence type="ECO:0000256" key="5">
    <source>
        <dbReference type="ARBA" id="ARBA00012030"/>
    </source>
</evidence>
<dbReference type="NCBIfam" id="NF003592">
    <property type="entry name" value="PRK05254.1-5"/>
    <property type="match status" value="1"/>
</dbReference>
<comment type="catalytic activity">
    <reaction evidence="1 11 13">
        <text>Hydrolyzes single-stranded DNA or mismatched double-stranded DNA and polynucleotides, releasing free uracil.</text>
        <dbReference type="EC" id="3.2.2.27"/>
    </reaction>
</comment>
<feature type="domain" description="Uracil-DNA glycosylase-like" evidence="14">
    <location>
        <begin position="54"/>
        <end position="213"/>
    </location>
</feature>
<dbReference type="Pfam" id="PF03167">
    <property type="entry name" value="UDG"/>
    <property type="match status" value="1"/>
</dbReference>
<dbReference type="KEGG" id="ccho:CCHOA_05025"/>
<evidence type="ECO:0000256" key="4">
    <source>
        <dbReference type="ARBA" id="ARBA00008184"/>
    </source>
</evidence>
<proteinExistence type="inferred from homology"/>
<dbReference type="HAMAP" id="MF_00148">
    <property type="entry name" value="UDG"/>
    <property type="match status" value="1"/>
</dbReference>
<dbReference type="Proteomes" id="UP000269019">
    <property type="component" value="Chromosome"/>
</dbReference>
<dbReference type="GO" id="GO:0004844">
    <property type="term" value="F:uracil DNA N-glycosylase activity"/>
    <property type="evidence" value="ECO:0007669"/>
    <property type="project" value="UniProtKB-UniRule"/>
</dbReference>
<evidence type="ECO:0000256" key="7">
    <source>
        <dbReference type="ARBA" id="ARBA00022490"/>
    </source>
</evidence>
<evidence type="ECO:0000256" key="1">
    <source>
        <dbReference type="ARBA" id="ARBA00001400"/>
    </source>
</evidence>
<feature type="active site" description="Proton acceptor" evidence="11 12">
    <location>
        <position position="69"/>
    </location>
</feature>
<dbReference type="GO" id="GO:0005737">
    <property type="term" value="C:cytoplasm"/>
    <property type="evidence" value="ECO:0007669"/>
    <property type="project" value="UniProtKB-SubCell"/>
</dbReference>
<evidence type="ECO:0000256" key="6">
    <source>
        <dbReference type="ARBA" id="ARBA00018429"/>
    </source>
</evidence>
<dbReference type="SUPFAM" id="SSF52141">
    <property type="entry name" value="Uracil-DNA glycosylase-like"/>
    <property type="match status" value="1"/>
</dbReference>
<dbReference type="RefSeq" id="WP_123927467.1">
    <property type="nucleotide sequence ID" value="NZ_CP033896.1"/>
</dbReference>
<dbReference type="CDD" id="cd10027">
    <property type="entry name" value="UDG-F1-like"/>
    <property type="match status" value="1"/>
</dbReference>
<keyword evidence="10 11" id="KW-0234">DNA repair</keyword>
<dbReference type="EC" id="3.2.2.27" evidence="5 11"/>
<dbReference type="InterPro" id="IPR036895">
    <property type="entry name" value="Uracil-DNA_glycosylase-like_sf"/>
</dbReference>
<dbReference type="SMART" id="SM00987">
    <property type="entry name" value="UreE_C"/>
    <property type="match status" value="1"/>
</dbReference>
<evidence type="ECO:0000256" key="3">
    <source>
        <dbReference type="ARBA" id="ARBA00004496"/>
    </source>
</evidence>
<comment type="similarity">
    <text evidence="4 11 13">Belongs to the uracil-DNA glycosylase (UDG) superfamily. UNG family.</text>
</comment>
<evidence type="ECO:0000313" key="16">
    <source>
        <dbReference type="Proteomes" id="UP000269019"/>
    </source>
</evidence>
<keyword evidence="7 11" id="KW-0963">Cytoplasm</keyword>
<dbReference type="OrthoDB" id="9804372at2"/>
<dbReference type="PANTHER" id="PTHR11264:SF0">
    <property type="entry name" value="URACIL-DNA GLYCOSYLASE"/>
    <property type="match status" value="1"/>
</dbReference>
<dbReference type="Gene3D" id="3.40.470.10">
    <property type="entry name" value="Uracil-DNA glycosylase-like domain"/>
    <property type="match status" value="1"/>
</dbReference>
<dbReference type="PANTHER" id="PTHR11264">
    <property type="entry name" value="URACIL-DNA GLYCOSYLASE"/>
    <property type="match status" value="1"/>
</dbReference>
<name>A0A3G6J5P1_9CORY</name>
<dbReference type="GO" id="GO:0097510">
    <property type="term" value="P:base-excision repair, AP site formation via deaminated base removal"/>
    <property type="evidence" value="ECO:0007669"/>
    <property type="project" value="TreeGrafter"/>
</dbReference>
<evidence type="ECO:0000256" key="2">
    <source>
        <dbReference type="ARBA" id="ARBA00002631"/>
    </source>
</evidence>
<evidence type="ECO:0000256" key="11">
    <source>
        <dbReference type="HAMAP-Rule" id="MF_00148"/>
    </source>
</evidence>